<organism evidence="1">
    <name type="scientific">bioreactor metagenome</name>
    <dbReference type="NCBI Taxonomy" id="1076179"/>
    <lineage>
        <taxon>unclassified sequences</taxon>
        <taxon>metagenomes</taxon>
        <taxon>ecological metagenomes</taxon>
    </lineage>
</organism>
<sequence>MYVILEKGVMTLEFSEKLDLLMNVTGATNSALAHSVALDASHISRLRRGQRRALKDKASIASISAFFAKRCNESYRKKAVFDAMGLTRDIRDTDELSELIAGWLLESKSGGAKTVDSFLTGLTKMPTPGPRPLSAKENRKAIGEPLPELASYYGVEGKRVAVIKFLSAVLAAKEPSTLLLFSDEPTDWMTDSREFAEKWAKLMSAVLSRGNRIVIIHTISRDLDEMLHAISQWMPLYMSGSIEPYFYPKKRDGIFKRTLFIAPDIAAVVSGSVGNSNEAAANLLFTDKTAVAAYELEYMQYLAMCKPLMRIFTARDKNTCFDTLLEFENEKSDAMIKTESLSVLTMPEDVLADIIGRAKMDASLLNAHRRIRSGLLENLLSSSRFTEIVRLPDIGRVMECEVSVSLSVMFIGGGICYTPDEYLRHLKHLAHLLETCENFCVRFIEYSTDDRYMVYAKEDLGVIVAKTSAPTIVLAMREGNLSAAFWDFLRDLSGNKEYSPAERASAMRKLVGYIRRLEAKIAEEHQSTGM</sequence>
<protein>
    <submittedName>
        <fullName evidence="1">Uncharacterized protein</fullName>
    </submittedName>
</protein>
<proteinExistence type="predicted"/>
<name>A0A644ZYC9_9ZZZZ</name>
<dbReference type="EMBL" id="VSSQ01011005">
    <property type="protein sequence ID" value="MPM45757.1"/>
    <property type="molecule type" value="Genomic_DNA"/>
</dbReference>
<gene>
    <name evidence="1" type="ORF">SDC9_92449</name>
</gene>
<evidence type="ECO:0000313" key="1">
    <source>
        <dbReference type="EMBL" id="MPM45757.1"/>
    </source>
</evidence>
<reference evidence="1" key="1">
    <citation type="submission" date="2019-08" db="EMBL/GenBank/DDBJ databases">
        <authorList>
            <person name="Kucharzyk K."/>
            <person name="Murdoch R.W."/>
            <person name="Higgins S."/>
            <person name="Loffler F."/>
        </authorList>
    </citation>
    <scope>NUCLEOTIDE SEQUENCE</scope>
</reference>
<accession>A0A644ZYC9</accession>
<dbReference type="AlphaFoldDB" id="A0A644ZYC9"/>
<comment type="caution">
    <text evidence="1">The sequence shown here is derived from an EMBL/GenBank/DDBJ whole genome shotgun (WGS) entry which is preliminary data.</text>
</comment>